<dbReference type="EMBL" id="LFOE01000001">
    <property type="protein sequence ID" value="OBY33424.1"/>
    <property type="molecule type" value="Genomic_DNA"/>
</dbReference>
<proteinExistence type="predicted"/>
<keyword evidence="2" id="KW-1185">Reference proteome</keyword>
<dbReference type="Proteomes" id="UP000092668">
    <property type="component" value="Unassembled WGS sequence"/>
</dbReference>
<name>A0A1B8SL42_9MYCO</name>
<gene>
    <name evidence="1" type="ORF">ACT18_00220</name>
</gene>
<accession>A0A1B8SL42</accession>
<sequence>MAMPRLHWTQWKPGAHRARTSDHGRYDIDLHGTFWVISHLPEGRVLRDVPGGGRVKVEWDDPVLFNLIEAKVSCQKHFDRLYAESHPEASERLSPRERALREVRRIRNEASTDLPLVRDLCAVVESLIPAEEVL</sequence>
<organism evidence="1 2">
    <name type="scientific">Mycolicibacter kumamotonensis</name>
    <dbReference type="NCBI Taxonomy" id="354243"/>
    <lineage>
        <taxon>Bacteria</taxon>
        <taxon>Bacillati</taxon>
        <taxon>Actinomycetota</taxon>
        <taxon>Actinomycetes</taxon>
        <taxon>Mycobacteriales</taxon>
        <taxon>Mycobacteriaceae</taxon>
        <taxon>Mycolicibacter</taxon>
    </lineage>
</organism>
<comment type="caution">
    <text evidence="1">The sequence shown here is derived from an EMBL/GenBank/DDBJ whole genome shotgun (WGS) entry which is preliminary data.</text>
</comment>
<dbReference type="AlphaFoldDB" id="A0A1B8SL42"/>
<protein>
    <submittedName>
        <fullName evidence="1">Uncharacterized protein</fullName>
    </submittedName>
</protein>
<evidence type="ECO:0000313" key="2">
    <source>
        <dbReference type="Proteomes" id="UP000092668"/>
    </source>
</evidence>
<reference evidence="1 2" key="1">
    <citation type="submission" date="2015-06" db="EMBL/GenBank/DDBJ databases">
        <title>Genome sequence of Mycobacterium kumamotonense strain Roo.</title>
        <authorList>
            <person name="Greninger A.L."/>
            <person name="Cunningham G."/>
            <person name="Miller S."/>
        </authorList>
    </citation>
    <scope>NUCLEOTIDE SEQUENCE [LARGE SCALE GENOMIC DNA]</scope>
    <source>
        <strain evidence="1 2">Roo</strain>
    </source>
</reference>
<evidence type="ECO:0000313" key="1">
    <source>
        <dbReference type="EMBL" id="OBY33424.1"/>
    </source>
</evidence>